<gene>
    <name evidence="1" type="ORF">HHK36_013028</name>
</gene>
<reference evidence="1 2" key="1">
    <citation type="submission" date="2020-04" db="EMBL/GenBank/DDBJ databases">
        <title>Plant Genome Project.</title>
        <authorList>
            <person name="Zhang R.-G."/>
        </authorList>
    </citation>
    <scope>NUCLEOTIDE SEQUENCE [LARGE SCALE GENOMIC DNA]</scope>
    <source>
        <strain evidence="1">YNK0</strain>
        <tissue evidence="1">Leaf</tissue>
    </source>
</reference>
<comment type="caution">
    <text evidence="1">The sequence shown here is derived from an EMBL/GenBank/DDBJ whole genome shotgun (WGS) entry which is preliminary data.</text>
</comment>
<accession>A0A835DG81</accession>
<dbReference type="Proteomes" id="UP000655225">
    <property type="component" value="Unassembled WGS sequence"/>
</dbReference>
<dbReference type="Pfam" id="PF12452">
    <property type="entry name" value="DUF3685"/>
    <property type="match status" value="1"/>
</dbReference>
<evidence type="ECO:0000313" key="2">
    <source>
        <dbReference type="Proteomes" id="UP000655225"/>
    </source>
</evidence>
<sequence>MKVVAFSVAKGWNPLNHGLLGEALQWYKWGGCRYDCKLFTEHGVDVLEDLVITLADGIMNVYLELISVDSNVTSEMNSLGLMCSLSTRSLQRLRNEVALNQWLHQNMESVVSMYEDRFDLFTLQIQFLEEPNKGQTKKLHWWKKITLRKPASMLSPLCYVVISQLSMPVKRTKELRALIGSSFLSHISSARASMHTAYHIHAIEHQLDMPHHLIT</sequence>
<protein>
    <submittedName>
        <fullName evidence="1">Uncharacterized protein</fullName>
    </submittedName>
</protein>
<dbReference type="PANTHER" id="PTHR36807:SF2">
    <property type="entry name" value="PHOSPHOGLYCOLATE PHOSPHATASE"/>
    <property type="match status" value="1"/>
</dbReference>
<dbReference type="PANTHER" id="PTHR36807">
    <property type="entry name" value="PHOSPHOGLYCOLATE PHOSPHATASE"/>
    <property type="match status" value="1"/>
</dbReference>
<proteinExistence type="predicted"/>
<dbReference type="AlphaFoldDB" id="A0A835DG81"/>
<name>A0A835DG81_TETSI</name>
<evidence type="ECO:0000313" key="1">
    <source>
        <dbReference type="EMBL" id="KAF8402076.1"/>
    </source>
</evidence>
<organism evidence="1 2">
    <name type="scientific">Tetracentron sinense</name>
    <name type="common">Spur-leaf</name>
    <dbReference type="NCBI Taxonomy" id="13715"/>
    <lineage>
        <taxon>Eukaryota</taxon>
        <taxon>Viridiplantae</taxon>
        <taxon>Streptophyta</taxon>
        <taxon>Embryophyta</taxon>
        <taxon>Tracheophyta</taxon>
        <taxon>Spermatophyta</taxon>
        <taxon>Magnoliopsida</taxon>
        <taxon>Trochodendrales</taxon>
        <taxon>Trochodendraceae</taxon>
        <taxon>Tetracentron</taxon>
    </lineage>
</organism>
<dbReference type="InterPro" id="IPR022552">
    <property type="entry name" value="UPF_Ycf55"/>
</dbReference>
<dbReference type="OrthoDB" id="2020436at2759"/>
<dbReference type="EMBL" id="JABCRI010000008">
    <property type="protein sequence ID" value="KAF8402076.1"/>
    <property type="molecule type" value="Genomic_DNA"/>
</dbReference>
<keyword evidence="2" id="KW-1185">Reference proteome</keyword>
<dbReference type="OMA" id="KNHESSQ"/>